<keyword evidence="2" id="KW-1185">Reference proteome</keyword>
<dbReference type="Proteomes" id="UP000807159">
    <property type="component" value="Chromosome 5"/>
</dbReference>
<organism evidence="1 2">
    <name type="scientific">Populus deltoides</name>
    <name type="common">Eastern poplar</name>
    <name type="synonym">Eastern cottonwood</name>
    <dbReference type="NCBI Taxonomy" id="3696"/>
    <lineage>
        <taxon>Eukaryota</taxon>
        <taxon>Viridiplantae</taxon>
        <taxon>Streptophyta</taxon>
        <taxon>Embryophyta</taxon>
        <taxon>Tracheophyta</taxon>
        <taxon>Spermatophyta</taxon>
        <taxon>Magnoliopsida</taxon>
        <taxon>eudicotyledons</taxon>
        <taxon>Gunneridae</taxon>
        <taxon>Pentapetalae</taxon>
        <taxon>rosids</taxon>
        <taxon>fabids</taxon>
        <taxon>Malpighiales</taxon>
        <taxon>Salicaceae</taxon>
        <taxon>Saliceae</taxon>
        <taxon>Populus</taxon>
    </lineage>
</organism>
<dbReference type="PANTHER" id="PTHR35278">
    <property type="entry name" value="TRANSMEMBRANE PROTEIN-RELATED"/>
    <property type="match status" value="1"/>
</dbReference>
<dbReference type="PANTHER" id="PTHR35278:SF1">
    <property type="entry name" value="F8K7.16"/>
    <property type="match status" value="1"/>
</dbReference>
<evidence type="ECO:0000313" key="1">
    <source>
        <dbReference type="EMBL" id="KAH8508952.1"/>
    </source>
</evidence>
<protein>
    <submittedName>
        <fullName evidence="1">Uncharacterized protein</fullName>
    </submittedName>
</protein>
<dbReference type="EMBL" id="JACEGQ020000005">
    <property type="protein sequence ID" value="KAH8508952.1"/>
    <property type="molecule type" value="Genomic_DNA"/>
</dbReference>
<name>A0A8T2YVB4_POPDE</name>
<gene>
    <name evidence="1" type="ORF">H0E87_010910</name>
</gene>
<dbReference type="AlphaFoldDB" id="A0A8T2YVB4"/>
<sequence length="120" mass="14172">MSDKLIMLKRARHGHRSDSSEFDTSEEDFDHIPRTMEISGSSSRRTRDYRRVHLRKSLRPRSHRIRVGLGSDFDYGSGRIPNVKHGKHFSTIHSIRVTHTSQFVRKRGSFRGRAYPRQRR</sequence>
<evidence type="ECO:0000313" key="2">
    <source>
        <dbReference type="Proteomes" id="UP000807159"/>
    </source>
</evidence>
<accession>A0A8T2YVB4</accession>
<comment type="caution">
    <text evidence="1">The sequence shown here is derived from an EMBL/GenBank/DDBJ whole genome shotgun (WGS) entry which is preliminary data.</text>
</comment>
<proteinExistence type="predicted"/>
<reference evidence="1" key="1">
    <citation type="journal article" date="2021" name="J. Hered.">
        <title>Genome Assembly of Salicaceae Populus deltoides (Eastern Cottonwood) I-69 Based on Nanopore Sequencing and Hi-C Technologies.</title>
        <authorList>
            <person name="Bai S."/>
            <person name="Wu H."/>
            <person name="Zhang J."/>
            <person name="Pan Z."/>
            <person name="Zhao W."/>
            <person name="Li Z."/>
            <person name="Tong C."/>
        </authorList>
    </citation>
    <scope>NUCLEOTIDE SEQUENCE</scope>
    <source>
        <tissue evidence="1">Leaf</tissue>
    </source>
</reference>